<keyword evidence="2" id="KW-1185">Reference proteome</keyword>
<accession>A0A7L7YPK1</accession>
<name>A0A7L7YPK1_9RICK</name>
<dbReference type="KEGG" id="wms:ID128_03605"/>
<proteinExistence type="predicted"/>
<dbReference type="Proteomes" id="UP000516514">
    <property type="component" value="Chromosome"/>
</dbReference>
<evidence type="ECO:0000313" key="2">
    <source>
        <dbReference type="Proteomes" id="UP000516514"/>
    </source>
</evidence>
<protein>
    <submittedName>
        <fullName evidence="1">Uncharacterized protein</fullName>
    </submittedName>
</protein>
<organism evidence="1 2">
    <name type="scientific">Candidatus Wolbachia massiliensis</name>
    <dbReference type="NCBI Taxonomy" id="1845000"/>
    <lineage>
        <taxon>Bacteria</taxon>
        <taxon>Pseudomonadati</taxon>
        <taxon>Pseudomonadota</taxon>
        <taxon>Alphaproteobacteria</taxon>
        <taxon>Rickettsiales</taxon>
        <taxon>Anaplasmataceae</taxon>
        <taxon>Wolbachieae</taxon>
        <taxon>Wolbachia</taxon>
    </lineage>
</organism>
<dbReference type="RefSeq" id="WP_191110749.1">
    <property type="nucleotide sequence ID" value="NZ_CP061738.1"/>
</dbReference>
<evidence type="ECO:0000313" key="1">
    <source>
        <dbReference type="EMBL" id="QOD37919.1"/>
    </source>
</evidence>
<dbReference type="EMBL" id="CP061738">
    <property type="protein sequence ID" value="QOD37919.1"/>
    <property type="molecule type" value="Genomic_DNA"/>
</dbReference>
<gene>
    <name evidence="1" type="ORF">ID128_03605</name>
</gene>
<reference evidence="1 2" key="1">
    <citation type="submission" date="2020-09" db="EMBL/GenBank/DDBJ databases">
        <title>An Earliest Endosymbiont, Wolbachia massiliensis sp. nov., Strain PL13 From the Bed Bug (Cimex hemipterius), Type strain of a New supergroup T.</title>
        <authorList>
            <person name="Laidoudi Y."/>
            <person name="Levasseur A."/>
            <person name="Medkour H."/>
            <person name="Maaloum M."/>
            <person name="BenKhedher M."/>
            <person name="Sambou M."/>
            <person name="Bassene H."/>
            <person name="Davoust B."/>
            <person name="Fenollar F."/>
            <person name="Raoult D."/>
            <person name="Mediannikov O."/>
        </authorList>
    </citation>
    <scope>NUCLEOTIDE SEQUENCE [LARGE SCALE GENOMIC DNA]</scope>
    <source>
        <strain evidence="1 2">PL13</strain>
    </source>
</reference>
<dbReference type="AlphaFoldDB" id="A0A7L7YPK1"/>
<sequence>MDNTITFELPINEYNIESSFNHRDGSGSIQVWGYDEENPVSLLDYNRFHDPDDLSGMTYRTTLTLSDCFEDGLQKDLSINKIEFVHEGDNPTINVEFQAKTAEDIQAIKDSMKDCGFKVK</sequence>